<dbReference type="EMBL" id="JABCIY010000231">
    <property type="protein sequence ID" value="KAF7187265.1"/>
    <property type="molecule type" value="Genomic_DNA"/>
</dbReference>
<evidence type="ECO:0000313" key="2">
    <source>
        <dbReference type="EMBL" id="KAF7187265.1"/>
    </source>
</evidence>
<sequence length="299" mass="33158">MTPQPRSLLQRLRTSSFFEPSTGSSANLGAMSKYFLPSSQSTTPPTATYDGPGGRVVQEYQGGFVYDMQHHRNKNPLDDNEPTERGGFINVSPWEKNKVASYRPPVPPKRRAKSADGTEKTKPVHRSRKDSTTKTKAGNLIARIKKRFGSARHQEQEDEQAVAEQLDDLAIEATERPEDGPVQSAPHQEQGTDTASITVSAFTREQSAPNFDRLSAFTREQSSANFEQPSTLVSPRHCRHCSDAGSQRSERSRGSINSSNYDWESAVIEEAQLAVVVPAGTVRLIDIPPRRQAPRQQQD</sequence>
<feature type="region of interest" description="Disordered" evidence="1">
    <location>
        <begin position="70"/>
        <end position="258"/>
    </location>
</feature>
<feature type="compositionally biased region" description="Polar residues" evidence="1">
    <location>
        <begin position="1"/>
        <end position="27"/>
    </location>
</feature>
<reference evidence="2" key="1">
    <citation type="submission" date="2020-04" db="EMBL/GenBank/DDBJ databases">
        <title>Draft genome resource of the tomato pathogen Pseudocercospora fuligena.</title>
        <authorList>
            <person name="Zaccaron A."/>
        </authorList>
    </citation>
    <scope>NUCLEOTIDE SEQUENCE</scope>
    <source>
        <strain evidence="2">PF001</strain>
    </source>
</reference>
<evidence type="ECO:0000256" key="1">
    <source>
        <dbReference type="SAM" id="MobiDB-lite"/>
    </source>
</evidence>
<feature type="compositionally biased region" description="Low complexity" evidence="1">
    <location>
        <begin position="37"/>
        <end position="46"/>
    </location>
</feature>
<comment type="caution">
    <text evidence="2">The sequence shown here is derived from an EMBL/GenBank/DDBJ whole genome shotgun (WGS) entry which is preliminary data.</text>
</comment>
<gene>
    <name evidence="2" type="ORF">HII31_11353</name>
</gene>
<organism evidence="2 3">
    <name type="scientific">Pseudocercospora fuligena</name>
    <dbReference type="NCBI Taxonomy" id="685502"/>
    <lineage>
        <taxon>Eukaryota</taxon>
        <taxon>Fungi</taxon>
        <taxon>Dikarya</taxon>
        <taxon>Ascomycota</taxon>
        <taxon>Pezizomycotina</taxon>
        <taxon>Dothideomycetes</taxon>
        <taxon>Dothideomycetidae</taxon>
        <taxon>Mycosphaerellales</taxon>
        <taxon>Mycosphaerellaceae</taxon>
        <taxon>Pseudocercospora</taxon>
    </lineage>
</organism>
<dbReference type="AlphaFoldDB" id="A0A8H6VHS8"/>
<proteinExistence type="predicted"/>
<evidence type="ECO:0000313" key="3">
    <source>
        <dbReference type="Proteomes" id="UP000660729"/>
    </source>
</evidence>
<accession>A0A8H6VHS8</accession>
<feature type="region of interest" description="Disordered" evidence="1">
    <location>
        <begin position="1"/>
        <end position="56"/>
    </location>
</feature>
<dbReference type="Proteomes" id="UP000660729">
    <property type="component" value="Unassembled WGS sequence"/>
</dbReference>
<protein>
    <submittedName>
        <fullName evidence="2">Uncharacterized protein</fullName>
    </submittedName>
</protein>
<name>A0A8H6VHS8_9PEZI</name>
<feature type="compositionally biased region" description="Basic and acidic residues" evidence="1">
    <location>
        <begin position="113"/>
        <end position="122"/>
    </location>
</feature>
<keyword evidence="3" id="KW-1185">Reference proteome</keyword>
<dbReference type="OrthoDB" id="3648518at2759"/>
<feature type="compositionally biased region" description="Polar residues" evidence="1">
    <location>
        <begin position="185"/>
        <end position="209"/>
    </location>
</feature>
<feature type="compositionally biased region" description="Acidic residues" evidence="1">
    <location>
        <begin position="156"/>
        <end position="170"/>
    </location>
</feature>
<feature type="compositionally biased region" description="Polar residues" evidence="1">
    <location>
        <begin position="218"/>
        <end position="233"/>
    </location>
</feature>